<feature type="non-terminal residue" evidence="1">
    <location>
        <position position="1"/>
    </location>
</feature>
<feature type="non-terminal residue" evidence="1">
    <location>
        <position position="276"/>
    </location>
</feature>
<dbReference type="Gene3D" id="3.40.630.190">
    <property type="entry name" value="LCP protein"/>
    <property type="match status" value="1"/>
</dbReference>
<dbReference type="AlphaFoldDB" id="X1HQU3"/>
<accession>X1HQU3</accession>
<gene>
    <name evidence="1" type="ORF">S03H2_39094</name>
</gene>
<name>X1HQU3_9ZZZZ</name>
<comment type="caution">
    <text evidence="1">The sequence shown here is derived from an EMBL/GenBank/DDBJ whole genome shotgun (WGS) entry which is preliminary data.</text>
</comment>
<protein>
    <submittedName>
        <fullName evidence="1">Uncharacterized protein</fullName>
    </submittedName>
</protein>
<organism evidence="1">
    <name type="scientific">marine sediment metagenome</name>
    <dbReference type="NCBI Taxonomy" id="412755"/>
    <lineage>
        <taxon>unclassified sequences</taxon>
        <taxon>metagenomes</taxon>
        <taxon>ecological metagenomes</taxon>
    </lineage>
</organism>
<reference evidence="1" key="1">
    <citation type="journal article" date="2014" name="Front. Microbiol.">
        <title>High frequency of phylogenetically diverse reductive dehalogenase-homologous genes in deep subseafloor sedimentary metagenomes.</title>
        <authorList>
            <person name="Kawai M."/>
            <person name="Futagami T."/>
            <person name="Toyoda A."/>
            <person name="Takaki Y."/>
            <person name="Nishi S."/>
            <person name="Hori S."/>
            <person name="Arai W."/>
            <person name="Tsubouchi T."/>
            <person name="Morono Y."/>
            <person name="Uchiyama I."/>
            <person name="Ito T."/>
            <person name="Fujiyama A."/>
            <person name="Inagaki F."/>
            <person name="Takami H."/>
        </authorList>
    </citation>
    <scope>NUCLEOTIDE SEQUENCE</scope>
    <source>
        <strain evidence="1">Expedition CK06-06</strain>
    </source>
</reference>
<dbReference type="EMBL" id="BARU01024141">
    <property type="protein sequence ID" value="GAH47653.1"/>
    <property type="molecule type" value="Genomic_DNA"/>
</dbReference>
<evidence type="ECO:0000313" key="1">
    <source>
        <dbReference type="EMBL" id="GAH47653.1"/>
    </source>
</evidence>
<proteinExistence type="predicted"/>
<sequence>PGDNTSRQIATVEKMFGVKVNGYILVDFNDIREFVPIIKQEFGINSYLDIVKHFINPDPYRKSTTFKDLNPIEATLWAFRLRKAKGLDANRRSDNNARFIAFLLKQGAQLYKNDRDKAISLISQVIDECDVDLSEEEVIELIDKVGSRIVNNTKCFDNVAGQSEWGTTRSGKRIYYFALQEPPSDSQLTLYEHIIGEELIARQEMERRRDIYDYTAALDDNVNFTEEVDPIGDLEEFWQTVNGEVNRYAKSFQQHEETNVLNRTYKSRLSDHVILI</sequence>